<name>A0A839GU85_9BACT</name>
<organism evidence="2 3">
    <name type="scientific">Rufibacter quisquiliarum</name>
    <dbReference type="NCBI Taxonomy" id="1549639"/>
    <lineage>
        <taxon>Bacteria</taxon>
        <taxon>Pseudomonadati</taxon>
        <taxon>Bacteroidota</taxon>
        <taxon>Cytophagia</taxon>
        <taxon>Cytophagales</taxon>
        <taxon>Hymenobacteraceae</taxon>
        <taxon>Rufibacter</taxon>
    </lineage>
</organism>
<evidence type="ECO:0000259" key="1">
    <source>
        <dbReference type="Pfam" id="PF14213"/>
    </source>
</evidence>
<keyword evidence="3" id="KW-1185">Reference proteome</keyword>
<proteinExistence type="predicted"/>
<reference evidence="2 3" key="1">
    <citation type="submission" date="2020-08" db="EMBL/GenBank/DDBJ databases">
        <title>Genomic Encyclopedia of Type Strains, Phase IV (KMG-IV): sequencing the most valuable type-strain genomes for metagenomic binning, comparative biology and taxonomic classification.</title>
        <authorList>
            <person name="Goeker M."/>
        </authorList>
    </citation>
    <scope>NUCLEOTIDE SEQUENCE [LARGE SCALE GENOMIC DNA]</scope>
    <source>
        <strain evidence="2 3">DSM 29854</strain>
    </source>
</reference>
<gene>
    <name evidence="2" type="ORF">FHS90_003165</name>
</gene>
<sequence>MQLSIAQIIGKQIAVLDVDGLKVYEKLQESYKPHEKIVLSFEGLRHVTSAFLNAALGRFLLSTPQPEEAKSAIELNGIDNRAILNKVNEIYKLALDPKAREIRENARNQELGIHE</sequence>
<dbReference type="GO" id="GO:0003677">
    <property type="term" value="F:DNA binding"/>
    <property type="evidence" value="ECO:0007669"/>
    <property type="project" value="UniProtKB-KW"/>
</dbReference>
<comment type="caution">
    <text evidence="2">The sequence shown here is derived from an EMBL/GenBank/DDBJ whole genome shotgun (WGS) entry which is preliminary data.</text>
</comment>
<dbReference type="InterPro" id="IPR025474">
    <property type="entry name" value="DUF4325"/>
</dbReference>
<protein>
    <submittedName>
        <fullName evidence="2">DNA-binding NarL/FixJ family response regulator</fullName>
    </submittedName>
</protein>
<feature type="domain" description="DUF4325" evidence="1">
    <location>
        <begin position="19"/>
        <end position="79"/>
    </location>
</feature>
<dbReference type="EMBL" id="JACJIQ010000013">
    <property type="protein sequence ID" value="MBA9078437.1"/>
    <property type="molecule type" value="Genomic_DNA"/>
</dbReference>
<dbReference type="Pfam" id="PF14213">
    <property type="entry name" value="DUF4325"/>
    <property type="match status" value="1"/>
</dbReference>
<evidence type="ECO:0000313" key="2">
    <source>
        <dbReference type="EMBL" id="MBA9078437.1"/>
    </source>
</evidence>
<dbReference type="AlphaFoldDB" id="A0A839GU85"/>
<keyword evidence="2" id="KW-0238">DNA-binding</keyword>
<evidence type="ECO:0000313" key="3">
    <source>
        <dbReference type="Proteomes" id="UP000563094"/>
    </source>
</evidence>
<accession>A0A839GU85</accession>
<dbReference type="RefSeq" id="WP_066830462.1">
    <property type="nucleotide sequence ID" value="NZ_JACJIQ010000013.1"/>
</dbReference>
<dbReference type="Proteomes" id="UP000563094">
    <property type="component" value="Unassembled WGS sequence"/>
</dbReference>